<protein>
    <submittedName>
        <fullName evidence="5">KH domain-containing protein</fullName>
    </submittedName>
</protein>
<sequence>MSASPTTAAAATSQKRPLEEPSSPSGPGDQPDAKRPALDKLVKDEDSHSNGIPKPAASEDTPETNQNGDPAIPVFKDESEPTATQDEAPASDAPGALQPSAVLQTQPIQSTSGNGAGAQNPSHQDETGWLHVRAIISSAEAATVIGKGGENVTLIRRLSGAKCTVSDYSRGAVERILTVSGLVDAVAKAFGLIIRTLNNEAIEAPSSPQSKTYPLRLLIPHILIGSIIGKSGVRIREIQEASGARLNVSENQLPMSTERSLVVLGVADAVHIATYYVGSTLHEQLTERFGGPAASAYATRSGGPAGIVPGGMQVIPYVPQSVSGQWGPPDTYRRGSAHQQQRGGPQAGYNMGYGHAGAPVHQAQQAPVPYGGSPRGYAGAPMPPQQHGAGYHGAPQQGAPMPAAQTPTQMGTAPLTQQIYIPNDMVGAIIGKGGAKINEIRQLSGSVIKINEPIDNSNERLVTVTGTADCNQMALYMLYSRLGRLHEFYEIYPAMRDNKNWFIQRFPHLAHEYGPGKGIRLGPRMEPFHPVKSVM</sequence>
<feature type="domain" description="K Homology" evidence="4">
    <location>
        <begin position="413"/>
        <end position="483"/>
    </location>
</feature>
<dbReference type="CDD" id="cd22455">
    <property type="entry name" value="KH-I_Rnc1_rpt1"/>
    <property type="match status" value="1"/>
</dbReference>
<dbReference type="EMBL" id="ML977149">
    <property type="protein sequence ID" value="KAF1988247.1"/>
    <property type="molecule type" value="Genomic_DNA"/>
</dbReference>
<keyword evidence="6" id="KW-1185">Reference proteome</keyword>
<feature type="domain" description="K Homology" evidence="4">
    <location>
        <begin position="211"/>
        <end position="282"/>
    </location>
</feature>
<dbReference type="OrthoDB" id="1937934at2759"/>
<feature type="region of interest" description="Disordered" evidence="3">
    <location>
        <begin position="370"/>
        <end position="409"/>
    </location>
</feature>
<dbReference type="InterPro" id="IPR004088">
    <property type="entry name" value="KH_dom_type_1"/>
</dbReference>
<dbReference type="Pfam" id="PF00013">
    <property type="entry name" value="KH_1"/>
    <property type="match status" value="3"/>
</dbReference>
<dbReference type="SMART" id="SM00322">
    <property type="entry name" value="KH"/>
    <property type="match status" value="3"/>
</dbReference>
<feature type="region of interest" description="Disordered" evidence="3">
    <location>
        <begin position="1"/>
        <end position="96"/>
    </location>
</feature>
<evidence type="ECO:0000259" key="4">
    <source>
        <dbReference type="SMART" id="SM00322"/>
    </source>
</evidence>
<dbReference type="AlphaFoldDB" id="A0A6G1H5B8"/>
<dbReference type="SUPFAM" id="SSF54791">
    <property type="entry name" value="Eukaryotic type KH-domain (KH-domain type I)"/>
    <property type="match status" value="3"/>
</dbReference>
<evidence type="ECO:0000256" key="1">
    <source>
        <dbReference type="ARBA" id="ARBA00022737"/>
    </source>
</evidence>
<dbReference type="Gene3D" id="3.30.1370.10">
    <property type="entry name" value="K Homology domain, type 1"/>
    <property type="match status" value="3"/>
</dbReference>
<dbReference type="Proteomes" id="UP000800041">
    <property type="component" value="Unassembled WGS sequence"/>
</dbReference>
<feature type="compositionally biased region" description="Low complexity" evidence="3">
    <location>
        <begin position="393"/>
        <end position="409"/>
    </location>
</feature>
<dbReference type="PANTHER" id="PTHR10288">
    <property type="entry name" value="KH DOMAIN CONTAINING RNA BINDING PROTEIN"/>
    <property type="match status" value="1"/>
</dbReference>
<dbReference type="InterPro" id="IPR004087">
    <property type="entry name" value="KH_dom"/>
</dbReference>
<evidence type="ECO:0000256" key="3">
    <source>
        <dbReference type="SAM" id="MobiDB-lite"/>
    </source>
</evidence>
<dbReference type="GO" id="GO:0003723">
    <property type="term" value="F:RNA binding"/>
    <property type="evidence" value="ECO:0007669"/>
    <property type="project" value="UniProtKB-UniRule"/>
</dbReference>
<feature type="compositionally biased region" description="Low complexity" evidence="3">
    <location>
        <begin position="1"/>
        <end position="13"/>
    </location>
</feature>
<feature type="region of interest" description="Disordered" evidence="3">
    <location>
        <begin position="323"/>
        <end position="349"/>
    </location>
</feature>
<evidence type="ECO:0000313" key="6">
    <source>
        <dbReference type="Proteomes" id="UP000800041"/>
    </source>
</evidence>
<evidence type="ECO:0000256" key="2">
    <source>
        <dbReference type="PROSITE-ProRule" id="PRU00117"/>
    </source>
</evidence>
<dbReference type="CDD" id="cd22456">
    <property type="entry name" value="KH-I_Rnc1_rpt2"/>
    <property type="match status" value="1"/>
</dbReference>
<feature type="compositionally biased region" description="Basic and acidic residues" evidence="3">
    <location>
        <begin position="31"/>
        <end position="48"/>
    </location>
</feature>
<reference evidence="5" key="1">
    <citation type="journal article" date="2020" name="Stud. Mycol.">
        <title>101 Dothideomycetes genomes: a test case for predicting lifestyles and emergence of pathogens.</title>
        <authorList>
            <person name="Haridas S."/>
            <person name="Albert R."/>
            <person name="Binder M."/>
            <person name="Bloem J."/>
            <person name="Labutti K."/>
            <person name="Salamov A."/>
            <person name="Andreopoulos B."/>
            <person name="Baker S."/>
            <person name="Barry K."/>
            <person name="Bills G."/>
            <person name="Bluhm B."/>
            <person name="Cannon C."/>
            <person name="Castanera R."/>
            <person name="Culley D."/>
            <person name="Daum C."/>
            <person name="Ezra D."/>
            <person name="Gonzalez J."/>
            <person name="Henrissat B."/>
            <person name="Kuo A."/>
            <person name="Liang C."/>
            <person name="Lipzen A."/>
            <person name="Lutzoni F."/>
            <person name="Magnuson J."/>
            <person name="Mondo S."/>
            <person name="Nolan M."/>
            <person name="Ohm R."/>
            <person name="Pangilinan J."/>
            <person name="Park H.-J."/>
            <person name="Ramirez L."/>
            <person name="Alfaro M."/>
            <person name="Sun H."/>
            <person name="Tritt A."/>
            <person name="Yoshinaga Y."/>
            <person name="Zwiers L.-H."/>
            <person name="Turgeon B."/>
            <person name="Goodwin S."/>
            <person name="Spatafora J."/>
            <person name="Crous P."/>
            <person name="Grigoriev I."/>
        </authorList>
    </citation>
    <scope>NUCLEOTIDE SEQUENCE</scope>
    <source>
        <strain evidence="5">CBS 113979</strain>
    </source>
</reference>
<organism evidence="5 6">
    <name type="scientific">Aulographum hederae CBS 113979</name>
    <dbReference type="NCBI Taxonomy" id="1176131"/>
    <lineage>
        <taxon>Eukaryota</taxon>
        <taxon>Fungi</taxon>
        <taxon>Dikarya</taxon>
        <taxon>Ascomycota</taxon>
        <taxon>Pezizomycotina</taxon>
        <taxon>Dothideomycetes</taxon>
        <taxon>Pleosporomycetidae</taxon>
        <taxon>Aulographales</taxon>
        <taxon>Aulographaceae</taxon>
    </lineage>
</organism>
<keyword evidence="2" id="KW-0694">RNA-binding</keyword>
<dbReference type="PROSITE" id="PS50084">
    <property type="entry name" value="KH_TYPE_1"/>
    <property type="match status" value="3"/>
</dbReference>
<accession>A0A6G1H5B8</accession>
<name>A0A6G1H5B8_9PEZI</name>
<dbReference type="CDD" id="cd22439">
    <property type="entry name" value="KH-I_PCBP_rpt3"/>
    <property type="match status" value="1"/>
</dbReference>
<gene>
    <name evidence="5" type="ORF">K402DRAFT_31742</name>
</gene>
<proteinExistence type="predicted"/>
<dbReference type="InterPro" id="IPR036612">
    <property type="entry name" value="KH_dom_type_1_sf"/>
</dbReference>
<keyword evidence="1" id="KW-0677">Repeat</keyword>
<feature type="domain" description="K Homology" evidence="4">
    <location>
        <begin position="128"/>
        <end position="198"/>
    </location>
</feature>
<evidence type="ECO:0000313" key="5">
    <source>
        <dbReference type="EMBL" id="KAF1988247.1"/>
    </source>
</evidence>